<gene>
    <name evidence="1" type="ORF">AVDCRST_MAG91-441</name>
</gene>
<dbReference type="AlphaFoldDB" id="A0A6J4S3S6"/>
<reference evidence="1" key="1">
    <citation type="submission" date="2020-02" db="EMBL/GenBank/DDBJ databases">
        <authorList>
            <person name="Meier V. D."/>
        </authorList>
    </citation>
    <scope>NUCLEOTIDE SEQUENCE</scope>
    <source>
        <strain evidence="1">AVDCRST_MAG91</strain>
    </source>
</reference>
<dbReference type="EMBL" id="CADCVX010000101">
    <property type="protein sequence ID" value="CAA9489050.1"/>
    <property type="molecule type" value="Genomic_DNA"/>
</dbReference>
<accession>A0A6J4S3S6</accession>
<evidence type="ECO:0000313" key="1">
    <source>
        <dbReference type="EMBL" id="CAA9489050.1"/>
    </source>
</evidence>
<name>A0A6J4S3S6_9SPHN</name>
<protein>
    <submittedName>
        <fullName evidence="1">Uncharacterized protein</fullName>
    </submittedName>
</protein>
<sequence length="38" mass="4340">MRSTRFRTLSEAEALPGIGHPFIPVHGRFQAFRGHAYQ</sequence>
<organism evidence="1">
    <name type="scientific">uncultured Sphingomonadaceae bacterium</name>
    <dbReference type="NCBI Taxonomy" id="169976"/>
    <lineage>
        <taxon>Bacteria</taxon>
        <taxon>Pseudomonadati</taxon>
        <taxon>Pseudomonadota</taxon>
        <taxon>Alphaproteobacteria</taxon>
        <taxon>Sphingomonadales</taxon>
        <taxon>Sphingomonadaceae</taxon>
        <taxon>environmental samples</taxon>
    </lineage>
</organism>
<proteinExistence type="predicted"/>